<sequence>MKKERSSHSKIKALKTLKTYVLVRDVLKQLSSSTRDASGTTPPVWCLFLSRRNGPSPESILPISWQKQKQPEHILNETNRSSERPLDVSLKAKVRQLQNKAVFFIDAERTFFAKKIKREFLLQGDKGTRLFHSLVKRNAIRNFIASITREDSTYTTNDMEVQDEFINFYGKLLDFELLDRWSRRFLWGGKSAKVAWQTLCQDKQSGGLGLRDSKKWNDALLSRAIWNINSKKDSLWSKWIQHYYVIFRTIWELTDRKDFPPLANCDVFNTVGTYAFMASNGQKQRWTKLLQNATFPPKFSFILWLAVLWRLPIMDRLTFIEADCTCKLCNHYEESISQLFFTCPFIGGIWQAIQEWAGLRRRMTTIQSCLKWLHKECRGTSWICNLRKLSFAATLYYLWEYRNKVVFEIYNPDRDHIIGKIKILVYKAWQKPTADGRLNPTISCTVP</sequence>
<proteinExistence type="predicted"/>
<protein>
    <submittedName>
        <fullName evidence="1">Uncharacterized protein</fullName>
    </submittedName>
</protein>
<evidence type="ECO:0000313" key="2">
    <source>
        <dbReference type="Proteomes" id="UP001060085"/>
    </source>
</evidence>
<evidence type="ECO:0000313" key="1">
    <source>
        <dbReference type="EMBL" id="KAI5672720.1"/>
    </source>
</evidence>
<accession>A0ACC0BJB5</accession>
<dbReference type="Proteomes" id="UP001060085">
    <property type="component" value="Linkage Group LG03"/>
</dbReference>
<organism evidence="1 2">
    <name type="scientific">Catharanthus roseus</name>
    <name type="common">Madagascar periwinkle</name>
    <name type="synonym">Vinca rosea</name>
    <dbReference type="NCBI Taxonomy" id="4058"/>
    <lineage>
        <taxon>Eukaryota</taxon>
        <taxon>Viridiplantae</taxon>
        <taxon>Streptophyta</taxon>
        <taxon>Embryophyta</taxon>
        <taxon>Tracheophyta</taxon>
        <taxon>Spermatophyta</taxon>
        <taxon>Magnoliopsida</taxon>
        <taxon>eudicotyledons</taxon>
        <taxon>Gunneridae</taxon>
        <taxon>Pentapetalae</taxon>
        <taxon>asterids</taxon>
        <taxon>lamiids</taxon>
        <taxon>Gentianales</taxon>
        <taxon>Apocynaceae</taxon>
        <taxon>Rauvolfioideae</taxon>
        <taxon>Vinceae</taxon>
        <taxon>Catharanthinae</taxon>
        <taxon>Catharanthus</taxon>
    </lineage>
</organism>
<name>A0ACC0BJB5_CATRO</name>
<dbReference type="EMBL" id="CM044703">
    <property type="protein sequence ID" value="KAI5672720.1"/>
    <property type="molecule type" value="Genomic_DNA"/>
</dbReference>
<comment type="caution">
    <text evidence="1">The sequence shown here is derived from an EMBL/GenBank/DDBJ whole genome shotgun (WGS) entry which is preliminary data.</text>
</comment>
<reference evidence="2" key="1">
    <citation type="journal article" date="2023" name="Nat. Plants">
        <title>Single-cell RNA sequencing provides a high-resolution roadmap for understanding the multicellular compartmentation of specialized metabolism.</title>
        <authorList>
            <person name="Sun S."/>
            <person name="Shen X."/>
            <person name="Li Y."/>
            <person name="Li Y."/>
            <person name="Wang S."/>
            <person name="Li R."/>
            <person name="Zhang H."/>
            <person name="Shen G."/>
            <person name="Guo B."/>
            <person name="Wei J."/>
            <person name="Xu J."/>
            <person name="St-Pierre B."/>
            <person name="Chen S."/>
            <person name="Sun C."/>
        </authorList>
    </citation>
    <scope>NUCLEOTIDE SEQUENCE [LARGE SCALE GENOMIC DNA]</scope>
</reference>
<gene>
    <name evidence="1" type="ORF">M9H77_13084</name>
</gene>
<keyword evidence="2" id="KW-1185">Reference proteome</keyword>